<dbReference type="RefSeq" id="WP_164032933.1">
    <property type="nucleotide sequence ID" value="NZ_JAABOQ010000005.1"/>
</dbReference>
<evidence type="ECO:0000313" key="3">
    <source>
        <dbReference type="Proteomes" id="UP000474296"/>
    </source>
</evidence>
<dbReference type="PROSITE" id="PS50234">
    <property type="entry name" value="VWFA"/>
    <property type="match status" value="1"/>
</dbReference>
<organism evidence="2 3">
    <name type="scientific">Spongiivirga citrea</name>
    <dbReference type="NCBI Taxonomy" id="1481457"/>
    <lineage>
        <taxon>Bacteria</taxon>
        <taxon>Pseudomonadati</taxon>
        <taxon>Bacteroidota</taxon>
        <taxon>Flavobacteriia</taxon>
        <taxon>Flavobacteriales</taxon>
        <taxon>Flavobacteriaceae</taxon>
        <taxon>Spongiivirga</taxon>
    </lineage>
</organism>
<proteinExistence type="predicted"/>
<dbReference type="Pfam" id="PF00092">
    <property type="entry name" value="VWA"/>
    <property type="match status" value="1"/>
</dbReference>
<dbReference type="CDD" id="cd00198">
    <property type="entry name" value="vWFA"/>
    <property type="match status" value="1"/>
</dbReference>
<protein>
    <submittedName>
        <fullName evidence="2">VWA domain-containing protein</fullName>
    </submittedName>
</protein>
<keyword evidence="3" id="KW-1185">Reference proteome</keyword>
<sequence>MKNRITYVLMLVGLLQINSLFGNHSPRQKKLHKPVVEESYKQTIQVALLLDTSNSMDGLINQAKAQLWEIVNQLSYAKCRSVQPNLEIALYEYGNDRLSSREGYIKQVIGFSNDLDEISEKLFSLTTNGGSEFCGQVINTSIKQLDWGKNDDDLRMVFIAGNEPFNQGRLSYKDAITDAKEKDIVVNTIYCGDYRSGVQTHWKDGADLGRGDYMNIDHNRAVVHISTPYDDIIIQLNSKLNNTYVPYGSYGVAKSIKQRAQDSNAAELDEVVSVKRAVTKSGRLYNNSQWDLVDAEKEDDFSYAKIEKKKLPKELQDKSTAQLKAYVATKSAERKKIQKEIQDLNKKRTVFIAAKQKEGTDKADLENAMINTIKRQAKTKGYQW</sequence>
<dbReference type="InterPro" id="IPR002035">
    <property type="entry name" value="VWF_A"/>
</dbReference>
<dbReference type="Proteomes" id="UP000474296">
    <property type="component" value="Unassembled WGS sequence"/>
</dbReference>
<dbReference type="SUPFAM" id="SSF53300">
    <property type="entry name" value="vWA-like"/>
    <property type="match status" value="1"/>
</dbReference>
<gene>
    <name evidence="2" type="ORF">GWK10_13625</name>
</gene>
<evidence type="ECO:0000313" key="2">
    <source>
        <dbReference type="EMBL" id="NER18258.1"/>
    </source>
</evidence>
<dbReference type="Gene3D" id="3.40.50.410">
    <property type="entry name" value="von Willebrand factor, type A domain"/>
    <property type="match status" value="1"/>
</dbReference>
<reference evidence="2 3" key="1">
    <citation type="submission" date="2020-01" db="EMBL/GenBank/DDBJ databases">
        <title>Spongiivirga citrea KCTC 32990T.</title>
        <authorList>
            <person name="Wang G."/>
        </authorList>
    </citation>
    <scope>NUCLEOTIDE SEQUENCE [LARGE SCALE GENOMIC DNA]</scope>
    <source>
        <strain evidence="2 3">KCTC 32990</strain>
    </source>
</reference>
<evidence type="ECO:0000259" key="1">
    <source>
        <dbReference type="PROSITE" id="PS50234"/>
    </source>
</evidence>
<dbReference type="EMBL" id="JAABOQ010000005">
    <property type="protein sequence ID" value="NER18258.1"/>
    <property type="molecule type" value="Genomic_DNA"/>
</dbReference>
<accession>A0A6M0CJY4</accession>
<comment type="caution">
    <text evidence="2">The sequence shown here is derived from an EMBL/GenBank/DDBJ whole genome shotgun (WGS) entry which is preliminary data.</text>
</comment>
<dbReference type="AlphaFoldDB" id="A0A6M0CJY4"/>
<feature type="domain" description="VWFA" evidence="1">
    <location>
        <begin position="45"/>
        <end position="193"/>
    </location>
</feature>
<name>A0A6M0CJY4_9FLAO</name>
<dbReference type="InterPro" id="IPR036465">
    <property type="entry name" value="vWFA_dom_sf"/>
</dbReference>